<keyword evidence="4 7" id="KW-0349">Heme</keyword>
<dbReference type="CDD" id="cd09823">
    <property type="entry name" value="peroxinectin_like"/>
    <property type="match status" value="1"/>
</dbReference>
<dbReference type="InterPro" id="IPR010255">
    <property type="entry name" value="Haem_peroxidase_sf"/>
</dbReference>
<dbReference type="OrthoDB" id="823504at2759"/>
<evidence type="ECO:0000256" key="1">
    <source>
        <dbReference type="ARBA" id="ARBA00004613"/>
    </source>
</evidence>
<reference evidence="8" key="1">
    <citation type="journal article" date="2021" name="Mol. Ecol. Resour.">
        <title>Apolygus lucorum genome provides insights into omnivorousness and mesophyll feeding.</title>
        <authorList>
            <person name="Liu Y."/>
            <person name="Liu H."/>
            <person name="Wang H."/>
            <person name="Huang T."/>
            <person name="Liu B."/>
            <person name="Yang B."/>
            <person name="Yin L."/>
            <person name="Li B."/>
            <person name="Zhang Y."/>
            <person name="Zhang S."/>
            <person name="Jiang F."/>
            <person name="Zhang X."/>
            <person name="Ren Y."/>
            <person name="Wang B."/>
            <person name="Wang S."/>
            <person name="Lu Y."/>
            <person name="Wu K."/>
            <person name="Fan W."/>
            <person name="Wang G."/>
        </authorList>
    </citation>
    <scope>NUCLEOTIDE SEQUENCE</scope>
    <source>
        <strain evidence="8">12Hb</strain>
    </source>
</reference>
<evidence type="ECO:0000256" key="5">
    <source>
        <dbReference type="ARBA" id="ARBA00022729"/>
    </source>
</evidence>
<gene>
    <name evidence="8" type="ORF">GE061_016324</name>
</gene>
<keyword evidence="3" id="KW-0560">Oxidoreductase</keyword>
<keyword evidence="2" id="KW-0964">Secreted</keyword>
<sequence>MDVLRWKGRLSSGFSRLRLLSSVEASLPVGLNQSFRPRIKAPSDSSLSTHLRVGALSMIWRWSWLEVLIGPSFLWMVLSAVGSRHYPDPDCALVLSSVSDQGTARNPCLQYEDIDEAFTIARQKVGLFFPPREINDRTIAMLGTALQETTRILTRRFGLSRREVETGLVRVDTSSTDIGRYCARAGRTGAEVCGEGRYRRHDGSCNNLRRPHEGTATFPFRRLLLPQYADRVSEPRVGRDGFPLPPARLVSTTVHGDTSTKHAHLISFMFPAWGQLIDHDLTLTAETKDPITRKDIDCCAGGLDRHPNCLPIPIPEDDTFYGYNQQSCMNFARSLAGVRPGCRLGSRVQTNLLTSYIDANFMYGSNYRVADSLRVLQGGLLKMKPVFERLGLKSILPPKTLQPEDGCILSGKPDTWCFLAGDNRVNEQLALGVLHTLTVREHNRIAAELAKINPYWDDETLYQETRHIIAALIQHITYNEFLPTLLGDKLMEKYDLKLKTKGYSNDYDPTVDATVPAAFGTAAFRFGHSLLPDAMEMRSVSHKLIGKKKLSEMLQQPYDLYQPGYIDAYILGMVNQPSQAMDGSITHQVTNHLFQEPSKRFGRDLASINIARAREHGVPGYMAFRKLCGLDDMRSWDDMWNHLPNDTVRHYLHLYSHPDDIDLWSAGVSEFPTPGSMLGPVFSCIIGLTFSALKKGDRFWYENQGMRSSFTLGQLTQIRKYTLSRMLCNTADNIITIQQNALLLPDYEKNPRVTCKSKQIPDLDLQYWKDAEYDKVPVPTETGNYNKPSYSTLVTNAPTTETAPIGLYPPETPDDRYPDLTTASPQQETTKASYEVKKTTTMAPYGVKKPTTAGYEGQTAPFIDSGYEPPPAGENPKPEGFDQVIYNLFNDSKNKSQFIVHLTDSLGIYHNKIDNHRYEDKAVKLE</sequence>
<keyword evidence="9" id="KW-1185">Reference proteome</keyword>
<dbReference type="GO" id="GO:0005576">
    <property type="term" value="C:extracellular region"/>
    <property type="evidence" value="ECO:0007669"/>
    <property type="project" value="UniProtKB-SubCell"/>
</dbReference>
<dbReference type="PROSITE" id="PS50292">
    <property type="entry name" value="PEROXIDASE_3"/>
    <property type="match status" value="1"/>
</dbReference>
<accession>A0A6A4JS67</accession>
<evidence type="ECO:0000256" key="6">
    <source>
        <dbReference type="ARBA" id="ARBA00023004"/>
    </source>
</evidence>
<dbReference type="GO" id="GO:0020037">
    <property type="term" value="F:heme binding"/>
    <property type="evidence" value="ECO:0007669"/>
    <property type="project" value="InterPro"/>
</dbReference>
<dbReference type="PRINTS" id="PR00457">
    <property type="entry name" value="ANPEROXIDASE"/>
</dbReference>
<dbReference type="Pfam" id="PF03098">
    <property type="entry name" value="An_peroxidase"/>
    <property type="match status" value="1"/>
</dbReference>
<keyword evidence="7" id="KW-0479">Metal-binding</keyword>
<keyword evidence="5" id="KW-0732">Signal</keyword>
<dbReference type="GO" id="GO:0006979">
    <property type="term" value="P:response to oxidative stress"/>
    <property type="evidence" value="ECO:0007669"/>
    <property type="project" value="InterPro"/>
</dbReference>
<evidence type="ECO:0000256" key="2">
    <source>
        <dbReference type="ARBA" id="ARBA00022525"/>
    </source>
</evidence>
<evidence type="ECO:0000313" key="9">
    <source>
        <dbReference type="Proteomes" id="UP000466442"/>
    </source>
</evidence>
<dbReference type="SUPFAM" id="SSF48113">
    <property type="entry name" value="Heme-dependent peroxidases"/>
    <property type="match status" value="1"/>
</dbReference>
<protein>
    <recommendedName>
        <fullName evidence="10">Peroxidase</fullName>
    </recommendedName>
</protein>
<dbReference type="InterPro" id="IPR019791">
    <property type="entry name" value="Haem_peroxidase_animal"/>
</dbReference>
<dbReference type="PANTHER" id="PTHR11475">
    <property type="entry name" value="OXIDASE/PEROXIDASE"/>
    <property type="match status" value="1"/>
</dbReference>
<keyword evidence="3" id="KW-0575">Peroxidase</keyword>
<dbReference type="GO" id="GO:0046872">
    <property type="term" value="F:metal ion binding"/>
    <property type="evidence" value="ECO:0007669"/>
    <property type="project" value="UniProtKB-KW"/>
</dbReference>
<dbReference type="Gene3D" id="1.10.640.10">
    <property type="entry name" value="Haem peroxidase domain superfamily, animal type"/>
    <property type="match status" value="1"/>
</dbReference>
<dbReference type="InterPro" id="IPR037120">
    <property type="entry name" value="Haem_peroxidase_sf_animal"/>
</dbReference>
<dbReference type="GO" id="GO:0004601">
    <property type="term" value="F:peroxidase activity"/>
    <property type="evidence" value="ECO:0007669"/>
    <property type="project" value="UniProtKB-KW"/>
</dbReference>
<dbReference type="PANTHER" id="PTHR11475:SF106">
    <property type="entry name" value="CURLY SU"/>
    <property type="match status" value="1"/>
</dbReference>
<evidence type="ECO:0008006" key="10">
    <source>
        <dbReference type="Google" id="ProtNLM"/>
    </source>
</evidence>
<keyword evidence="6 7" id="KW-0408">Iron</keyword>
<evidence type="ECO:0000256" key="3">
    <source>
        <dbReference type="ARBA" id="ARBA00022559"/>
    </source>
</evidence>
<dbReference type="FunFam" id="1.10.640.10:FF:000003">
    <property type="entry name" value="chorion peroxidase"/>
    <property type="match status" value="1"/>
</dbReference>
<evidence type="ECO:0000256" key="7">
    <source>
        <dbReference type="PIRSR" id="PIRSR619791-2"/>
    </source>
</evidence>
<proteinExistence type="predicted"/>
<dbReference type="AlphaFoldDB" id="A0A6A4JS67"/>
<dbReference type="EMBL" id="WIXP02000007">
    <property type="protein sequence ID" value="KAF6207875.1"/>
    <property type="molecule type" value="Genomic_DNA"/>
</dbReference>
<comment type="caution">
    <text evidence="8">The sequence shown here is derived from an EMBL/GenBank/DDBJ whole genome shotgun (WGS) entry which is preliminary data.</text>
</comment>
<evidence type="ECO:0000256" key="4">
    <source>
        <dbReference type="ARBA" id="ARBA00022617"/>
    </source>
</evidence>
<name>A0A6A4JS67_APOLU</name>
<comment type="subcellular location">
    <subcellularLocation>
        <location evidence="1">Secreted</location>
    </subcellularLocation>
</comment>
<feature type="binding site" description="axial binding residue" evidence="7">
    <location>
        <position position="528"/>
    </location>
    <ligand>
        <name>heme b</name>
        <dbReference type="ChEBI" id="CHEBI:60344"/>
    </ligand>
    <ligandPart>
        <name>Fe</name>
        <dbReference type="ChEBI" id="CHEBI:18248"/>
    </ligandPart>
</feature>
<dbReference type="GO" id="GO:0022412">
    <property type="term" value="P:cellular process involved in reproduction in multicellular organism"/>
    <property type="evidence" value="ECO:0007669"/>
    <property type="project" value="UniProtKB-ARBA"/>
</dbReference>
<evidence type="ECO:0000313" key="8">
    <source>
        <dbReference type="EMBL" id="KAF6207875.1"/>
    </source>
</evidence>
<dbReference type="Proteomes" id="UP000466442">
    <property type="component" value="Unassembled WGS sequence"/>
</dbReference>
<organism evidence="8 9">
    <name type="scientific">Apolygus lucorum</name>
    <name type="common">Small green plant bug</name>
    <name type="synonym">Lygocoris lucorum</name>
    <dbReference type="NCBI Taxonomy" id="248454"/>
    <lineage>
        <taxon>Eukaryota</taxon>
        <taxon>Metazoa</taxon>
        <taxon>Ecdysozoa</taxon>
        <taxon>Arthropoda</taxon>
        <taxon>Hexapoda</taxon>
        <taxon>Insecta</taxon>
        <taxon>Pterygota</taxon>
        <taxon>Neoptera</taxon>
        <taxon>Paraneoptera</taxon>
        <taxon>Hemiptera</taxon>
        <taxon>Heteroptera</taxon>
        <taxon>Panheteroptera</taxon>
        <taxon>Cimicomorpha</taxon>
        <taxon>Miridae</taxon>
        <taxon>Mirini</taxon>
        <taxon>Apolygus</taxon>
    </lineage>
</organism>